<dbReference type="STRING" id="28066.RF819_16990"/>
<organism evidence="2 3">
    <name type="scientific">Rhodoferax fermentans</name>
    <dbReference type="NCBI Taxonomy" id="28066"/>
    <lineage>
        <taxon>Bacteria</taxon>
        <taxon>Pseudomonadati</taxon>
        <taxon>Pseudomonadota</taxon>
        <taxon>Betaproteobacteria</taxon>
        <taxon>Burkholderiales</taxon>
        <taxon>Comamonadaceae</taxon>
        <taxon>Rhodoferax</taxon>
    </lineage>
</organism>
<dbReference type="PANTHER" id="PTHR37512:SF1">
    <property type="entry name" value="NADR_TTD14 AAA DOMAIN-CONTAINING PROTEIN"/>
    <property type="match status" value="1"/>
</dbReference>
<evidence type="ECO:0000313" key="3">
    <source>
        <dbReference type="Proteomes" id="UP000190750"/>
    </source>
</evidence>
<dbReference type="AlphaFoldDB" id="A0A1T1AYM6"/>
<dbReference type="SUPFAM" id="SSF52540">
    <property type="entry name" value="P-loop containing nucleoside triphosphate hydrolases"/>
    <property type="match status" value="1"/>
</dbReference>
<dbReference type="PANTHER" id="PTHR37512">
    <property type="entry name" value="TRIFUNCTIONAL NAD BIOSYNTHESIS/REGULATOR PROTEIN NADR"/>
    <property type="match status" value="1"/>
</dbReference>
<protein>
    <recommendedName>
        <fullName evidence="1">NadR/Ttd14 AAA domain-containing protein</fullName>
    </recommendedName>
</protein>
<reference evidence="2 3" key="1">
    <citation type="submission" date="2017-01" db="EMBL/GenBank/DDBJ databases">
        <title>Genome sequencing of Rhodoferax fermentans JCM 7819.</title>
        <authorList>
            <person name="Kim Y.J."/>
            <person name="Farh M.E.-A."/>
            <person name="Yang D.-C."/>
        </authorList>
    </citation>
    <scope>NUCLEOTIDE SEQUENCE [LARGE SCALE GENOMIC DNA]</scope>
    <source>
        <strain evidence="2 3">JCM 7819</strain>
    </source>
</reference>
<proteinExistence type="predicted"/>
<dbReference type="Gene3D" id="3.40.50.300">
    <property type="entry name" value="P-loop containing nucleotide triphosphate hydrolases"/>
    <property type="match status" value="1"/>
</dbReference>
<gene>
    <name evidence="2" type="ORF">RF819_16990</name>
</gene>
<dbReference type="Pfam" id="PF13521">
    <property type="entry name" value="AAA_28"/>
    <property type="match status" value="1"/>
</dbReference>
<sequence>MCLIGAECTGKSTLAQQLAAQTGGQVVPELLRDWCVRHGRTPRRDEQAALMQAQIDAENQALALINQGQGAMLFCECGPLLTAVYSQFYFADNSLLAAAHLHHQSYAMTLWLQPDLPWVADGLQRDGLAVQAAVQHLLGQQLAMHTSVVRVSGVGAARLQAAMFALAHET</sequence>
<dbReference type="EMBL" id="MTJN01000002">
    <property type="protein sequence ID" value="OOV09229.1"/>
    <property type="molecule type" value="Genomic_DNA"/>
</dbReference>
<dbReference type="Proteomes" id="UP000190750">
    <property type="component" value="Unassembled WGS sequence"/>
</dbReference>
<evidence type="ECO:0000313" key="2">
    <source>
        <dbReference type="EMBL" id="OOV09229.1"/>
    </source>
</evidence>
<dbReference type="InterPro" id="IPR027417">
    <property type="entry name" value="P-loop_NTPase"/>
</dbReference>
<feature type="domain" description="NadR/Ttd14 AAA" evidence="1">
    <location>
        <begin position="2"/>
        <end position="149"/>
    </location>
</feature>
<dbReference type="InterPro" id="IPR052735">
    <property type="entry name" value="NAD_biosynth-regulator"/>
</dbReference>
<dbReference type="InterPro" id="IPR038727">
    <property type="entry name" value="NadR/Ttd14_AAA_dom"/>
</dbReference>
<evidence type="ECO:0000259" key="1">
    <source>
        <dbReference type="Pfam" id="PF13521"/>
    </source>
</evidence>
<comment type="caution">
    <text evidence="2">The sequence shown here is derived from an EMBL/GenBank/DDBJ whole genome shotgun (WGS) entry which is preliminary data.</text>
</comment>
<keyword evidence="3" id="KW-1185">Reference proteome</keyword>
<name>A0A1T1AYM6_RHOFE</name>
<accession>A0A1T1AYM6</accession>